<comment type="caution">
    <text evidence="7">The sequence shown here is derived from an EMBL/GenBank/DDBJ whole genome shotgun (WGS) entry which is preliminary data.</text>
</comment>
<dbReference type="Proteomes" id="UP000216363">
    <property type="component" value="Unassembled WGS sequence"/>
</dbReference>
<dbReference type="Gene3D" id="3.40.50.300">
    <property type="entry name" value="P-loop containing nucleotide triphosphate hydrolases"/>
    <property type="match status" value="2"/>
</dbReference>
<name>A0A256GUZ5_9HYPH</name>
<evidence type="ECO:0000313" key="6">
    <source>
        <dbReference type="EMBL" id="KAB2704476.1"/>
    </source>
</evidence>
<dbReference type="InterPro" id="IPR027417">
    <property type="entry name" value="P-loop_NTPase"/>
</dbReference>
<keyword evidence="9" id="KW-1185">Reference proteome</keyword>
<reference evidence="7 8" key="1">
    <citation type="submission" date="2017-07" db="EMBL/GenBank/DDBJ databases">
        <title>Draft genome of Ochrobactrum lupini type strain LUP21.</title>
        <authorList>
            <person name="Krzyzanowska D.M."/>
            <person name="Jafra S."/>
        </authorList>
    </citation>
    <scope>NUCLEOTIDE SEQUENCE [LARGE SCALE GENOMIC DNA]</scope>
    <source>
        <strain evidence="7 8">LUP21</strain>
    </source>
</reference>
<evidence type="ECO:0000313" key="7">
    <source>
        <dbReference type="EMBL" id="OYR30381.1"/>
    </source>
</evidence>
<comment type="similarity">
    <text evidence="1">Belongs to the TrbE/VirB4 family.</text>
</comment>
<evidence type="ECO:0000259" key="5">
    <source>
        <dbReference type="Pfam" id="PF19044"/>
    </source>
</evidence>
<evidence type="ECO:0000259" key="4">
    <source>
        <dbReference type="Pfam" id="PF03135"/>
    </source>
</evidence>
<dbReference type="PANTHER" id="PTHR30121">
    <property type="entry name" value="UNCHARACTERIZED PROTEIN YJGR-RELATED"/>
    <property type="match status" value="1"/>
</dbReference>
<dbReference type="InterPro" id="IPR043964">
    <property type="entry name" value="P-loop_TraG"/>
</dbReference>
<dbReference type="InterPro" id="IPR018145">
    <property type="entry name" value="CagE_TrbE_VirB_cntrl_dom"/>
</dbReference>
<accession>A0A256GUZ5</accession>
<dbReference type="RefSeq" id="WP_094514331.1">
    <property type="nucleotide sequence ID" value="NZ_JBHEEP010000005.1"/>
</dbReference>
<dbReference type="SUPFAM" id="SSF52540">
    <property type="entry name" value="P-loop containing nucleoside triphosphate hydrolases"/>
    <property type="match status" value="1"/>
</dbReference>
<sequence>MMNLAEYRRTAARLADYLPWVALVGQGVVLNKDGSLQRSAKFRGPDLDSAVAAELVGVAARLNNSFRRLGSGWCIFVEAQRSEAGTYPNDVFPDPASALVDAERKADFEEEGSHFVSDYYLTFLWLPPAEDAARAESWLYEGRETSGVDPWELVRGFVDRTDRVLALLDGFMPECRWLTDAETLTYLHSTVSTKRHRVRVPETLIYLDALLADEALTGGLEPRLGAAHLRILTITGFPSITTPGLLDDLNRLAFPYRWSTRAILMDKTDATRLLTRIRRQWFAKRKSIAAILKEVMTNEQSALVDTDAANKAADADLALQELGADIAGIAYVTATVTVWDADAARADEKLRLVEKVIQSRDFSVMVETVNAVDAWLGSLPGHAYANVRQPPVSTLNLAHMVPSSAVWAGPERDEHFGAPPLLYGRTEGSTPFRFSLHVGDVGHTLVIGPTGAGKSVLLALMALQFRRYEGAQVFAFDYGGSIRATALAMGADWHDLGGRLTENAEISVSLQPLARIEQTQDRAWAADWIIAILAREGVSATPEAKEHIWTALTSLASAPVEERTITGLSVLLQSNDLKLALQPYCIGGPYGRLLDAESETLGEASVVAFETEGLLETGAAPAVLAYLFHRIADRLDGRPTMIVIDEGWLALGDPAFAKQLGEWLVTLRKKNASVVFATQSLAQLEKSSIAPAIIESCPTRLLLPNDRAVEPQITAIYRRFGLNDRQIEILARAIPKRDYYCQSRRGNRLFELGLSEVGLALCAASSKSDQALIADILAEHGRDGFLAAWLTARGVEWAADLIPNLTNITAAAEPLAPGAVLAAALDLTDALELDPEEIMP</sequence>
<protein>
    <submittedName>
        <fullName evidence="7">AAA-like domain protein</fullName>
    </submittedName>
    <submittedName>
        <fullName evidence="6">Conjugal transfer protein TrbE</fullName>
    </submittedName>
</protein>
<dbReference type="EMBL" id="NNRN01000044">
    <property type="protein sequence ID" value="OYR30381.1"/>
    <property type="molecule type" value="Genomic_DNA"/>
</dbReference>
<dbReference type="InterPro" id="IPR051162">
    <property type="entry name" value="T4SS_component"/>
</dbReference>
<feature type="domain" description="TraG P-loop" evidence="5">
    <location>
        <begin position="576"/>
        <end position="729"/>
    </location>
</feature>
<evidence type="ECO:0000313" key="9">
    <source>
        <dbReference type="Proteomes" id="UP000435957"/>
    </source>
</evidence>
<dbReference type="PANTHER" id="PTHR30121:SF12">
    <property type="entry name" value="TYPE IV SECRETION SYSTEM PROTEIN CAGE"/>
    <property type="match status" value="1"/>
</dbReference>
<proteinExistence type="inferred from homology"/>
<dbReference type="Pfam" id="PF03135">
    <property type="entry name" value="CagE_TrbE_VirB"/>
    <property type="match status" value="1"/>
</dbReference>
<gene>
    <name evidence="7" type="ORF">CES86_1705</name>
    <name evidence="6" type="ORF">F9L03_07490</name>
</gene>
<dbReference type="NCBIfam" id="NF010447">
    <property type="entry name" value="PRK13873.1"/>
    <property type="match status" value="1"/>
</dbReference>
<dbReference type="GO" id="GO:0005524">
    <property type="term" value="F:ATP binding"/>
    <property type="evidence" value="ECO:0007669"/>
    <property type="project" value="UniProtKB-KW"/>
</dbReference>
<dbReference type="AlphaFoldDB" id="A0A256GUZ5"/>
<reference evidence="6 9" key="2">
    <citation type="submission" date="2019-09" db="EMBL/GenBank/DDBJ databases">
        <title>Taxonomic organization of the family Brucellaceae based on a phylogenomic approach.</title>
        <authorList>
            <person name="Leclercq S."/>
            <person name="Cloeckaert A."/>
            <person name="Zygmunt M.S."/>
        </authorList>
    </citation>
    <scope>NUCLEOTIDE SEQUENCE [LARGE SCALE GENOMIC DNA]</scope>
    <source>
        <strain evidence="6 9">LUP23</strain>
    </source>
</reference>
<keyword evidence="2" id="KW-0547">Nucleotide-binding</keyword>
<evidence type="ECO:0000313" key="8">
    <source>
        <dbReference type="Proteomes" id="UP000216363"/>
    </source>
</evidence>
<dbReference type="Proteomes" id="UP000435957">
    <property type="component" value="Unassembled WGS sequence"/>
</dbReference>
<evidence type="ECO:0000256" key="3">
    <source>
        <dbReference type="ARBA" id="ARBA00022840"/>
    </source>
</evidence>
<organism evidence="7 8">
    <name type="scientific">Brucella lupini</name>
    <dbReference type="NCBI Taxonomy" id="255457"/>
    <lineage>
        <taxon>Bacteria</taxon>
        <taxon>Pseudomonadati</taxon>
        <taxon>Pseudomonadota</taxon>
        <taxon>Alphaproteobacteria</taxon>
        <taxon>Hyphomicrobiales</taxon>
        <taxon>Brucellaceae</taxon>
        <taxon>Brucella/Ochrobactrum group</taxon>
        <taxon>Brucella</taxon>
    </lineage>
</organism>
<keyword evidence="3" id="KW-0067">ATP-binding</keyword>
<dbReference type="CDD" id="cd01127">
    <property type="entry name" value="TrwB_TraG_TraD_VirD4"/>
    <property type="match status" value="1"/>
</dbReference>
<dbReference type="EMBL" id="WBWF01000004">
    <property type="protein sequence ID" value="KAB2704476.1"/>
    <property type="molecule type" value="Genomic_DNA"/>
</dbReference>
<feature type="domain" description="CagE TrbE VirB component of type IV transporter system central" evidence="4">
    <location>
        <begin position="183"/>
        <end position="388"/>
    </location>
</feature>
<dbReference type="Pfam" id="PF19044">
    <property type="entry name" value="P-loop_TraG"/>
    <property type="match status" value="1"/>
</dbReference>
<evidence type="ECO:0000256" key="1">
    <source>
        <dbReference type="ARBA" id="ARBA00006512"/>
    </source>
</evidence>
<evidence type="ECO:0000256" key="2">
    <source>
        <dbReference type="ARBA" id="ARBA00022741"/>
    </source>
</evidence>